<evidence type="ECO:0000259" key="2">
    <source>
        <dbReference type="Pfam" id="PF11716"/>
    </source>
</evidence>
<accession>F8JVY7</accession>
<dbReference type="AlphaFoldDB" id="F8JVY7"/>
<sequence>MSDPTTSGTPVTGTDDPVRLLARALDRMAAVLDGVRPDQLGLPTPCLTWDVGTLADHVVHDLAPFTAVARGERPDWTAPVPATGPDRAPVFRTGAARLLAAWRAAGDLTGTVRLPVVGTVPARFPVDQQITEFTVHAWDLRRATDGTAPLDDEVAEAALRWARTALRDEFRGREVEGKAFGPEQPAPPGASASDRLAAFTGRRVG</sequence>
<dbReference type="NCBIfam" id="TIGR03086">
    <property type="entry name" value="TIGR03086 family metal-binding protein"/>
    <property type="match status" value="1"/>
</dbReference>
<dbReference type="InterPro" id="IPR034660">
    <property type="entry name" value="DinB/YfiT-like"/>
</dbReference>
<name>F8JVY7_STREN</name>
<dbReference type="SUPFAM" id="SSF109854">
    <property type="entry name" value="DinB/YfiT-like putative metalloenzymes"/>
    <property type="match status" value="1"/>
</dbReference>
<dbReference type="InterPro" id="IPR024344">
    <property type="entry name" value="MDMPI_metal-binding"/>
</dbReference>
<evidence type="ECO:0000256" key="1">
    <source>
        <dbReference type="SAM" id="MobiDB-lite"/>
    </source>
</evidence>
<evidence type="ECO:0000313" key="4">
    <source>
        <dbReference type="Proteomes" id="UP000007842"/>
    </source>
</evidence>
<dbReference type="InterPro" id="IPR017517">
    <property type="entry name" value="Maleyloyr_isom"/>
</dbReference>
<dbReference type="eggNOG" id="COG1576">
    <property type="taxonomic scope" value="Bacteria"/>
</dbReference>
<dbReference type="HOGENOM" id="CLU_051661_2_1_11"/>
<dbReference type="GO" id="GO:0046872">
    <property type="term" value="F:metal ion binding"/>
    <property type="evidence" value="ECO:0007669"/>
    <property type="project" value="InterPro"/>
</dbReference>
<feature type="domain" description="Mycothiol-dependent maleylpyruvate isomerase metal-binding" evidence="2">
    <location>
        <begin position="21"/>
        <end position="141"/>
    </location>
</feature>
<accession>G8WMV5</accession>
<dbReference type="KEGG" id="scy:SCATT_03030"/>
<dbReference type="EMBL" id="CP003219">
    <property type="protein sequence ID" value="AEW92674.1"/>
    <property type="molecule type" value="Genomic_DNA"/>
</dbReference>
<proteinExistence type="predicted"/>
<dbReference type="OrthoDB" id="5185819at2"/>
<dbReference type="PATRIC" id="fig|1003195.11.peg.1936"/>
<dbReference type="NCBIfam" id="TIGR03083">
    <property type="entry name" value="maleylpyruvate isomerase family mycothiol-dependent enzyme"/>
    <property type="match status" value="1"/>
</dbReference>
<dbReference type="Gene3D" id="1.20.120.450">
    <property type="entry name" value="dinb family like domain"/>
    <property type="match status" value="1"/>
</dbReference>
<gene>
    <name evidence="3" type="ordered locus">SCATT_03030</name>
</gene>
<dbReference type="Proteomes" id="UP000007842">
    <property type="component" value="Chromosome"/>
</dbReference>
<reference evidence="4" key="1">
    <citation type="submission" date="2011-12" db="EMBL/GenBank/DDBJ databases">
        <title>Complete genome sequence of Streptomyces cattleya strain DSM 46488.</title>
        <authorList>
            <person name="Ou H.-Y."/>
            <person name="Li P."/>
            <person name="Zhao C."/>
            <person name="O'Hagan D."/>
            <person name="Deng Z."/>
        </authorList>
    </citation>
    <scope>NUCLEOTIDE SEQUENCE [LARGE SCALE GENOMIC DNA]</scope>
    <source>
        <strain evidence="4">ATCC 35852 / DSM 46488 / JCM 4925 / NBRC 14057 / NRRL 8057</strain>
    </source>
</reference>
<evidence type="ECO:0000313" key="3">
    <source>
        <dbReference type="EMBL" id="AEW92674.1"/>
    </source>
</evidence>
<feature type="region of interest" description="Disordered" evidence="1">
    <location>
        <begin position="173"/>
        <end position="205"/>
    </location>
</feature>
<organism evidence="3 4">
    <name type="scientific">Streptantibioticus cattleyicolor (strain ATCC 35852 / DSM 46488 / JCM 4925 / NBRC 14057 / NRRL 8057)</name>
    <name type="common">Streptomyces cattleya</name>
    <dbReference type="NCBI Taxonomy" id="1003195"/>
    <lineage>
        <taxon>Bacteria</taxon>
        <taxon>Bacillati</taxon>
        <taxon>Actinomycetota</taxon>
        <taxon>Actinomycetes</taxon>
        <taxon>Kitasatosporales</taxon>
        <taxon>Streptomycetaceae</taxon>
        <taxon>Streptantibioticus</taxon>
    </lineage>
</organism>
<dbReference type="Pfam" id="PF11716">
    <property type="entry name" value="MDMPI_N"/>
    <property type="match status" value="1"/>
</dbReference>
<dbReference type="KEGG" id="sct:SCAT_0293"/>
<keyword evidence="4" id="KW-1185">Reference proteome</keyword>
<dbReference type="InterPro" id="IPR017520">
    <property type="entry name" value="CHP03086"/>
</dbReference>
<protein>
    <recommendedName>
        <fullName evidence="2">Mycothiol-dependent maleylpyruvate isomerase metal-binding domain-containing protein</fullName>
    </recommendedName>
</protein>
<dbReference type="RefSeq" id="WP_014141069.1">
    <property type="nucleotide sequence ID" value="NC_016111.1"/>
</dbReference>
<dbReference type="STRING" id="1003195.SCATT_03030"/>